<feature type="transmembrane region" description="Helical" evidence="6">
    <location>
        <begin position="56"/>
        <end position="84"/>
    </location>
</feature>
<accession>A0A4Q5J0D3</accession>
<gene>
    <name evidence="8" type="ORF">ETU37_16440</name>
</gene>
<keyword evidence="5 6" id="KW-0472">Membrane</keyword>
<dbReference type="OrthoDB" id="5315310at2"/>
<feature type="transmembrane region" description="Helical" evidence="6">
    <location>
        <begin position="114"/>
        <end position="137"/>
    </location>
</feature>
<evidence type="ECO:0000256" key="1">
    <source>
        <dbReference type="ARBA" id="ARBA00004651"/>
    </source>
</evidence>
<feature type="transmembrane region" description="Helical" evidence="6">
    <location>
        <begin position="215"/>
        <end position="234"/>
    </location>
</feature>
<feature type="transmembrane region" description="Helical" evidence="6">
    <location>
        <begin position="25"/>
        <end position="44"/>
    </location>
</feature>
<evidence type="ECO:0000256" key="4">
    <source>
        <dbReference type="ARBA" id="ARBA00022989"/>
    </source>
</evidence>
<evidence type="ECO:0000256" key="6">
    <source>
        <dbReference type="SAM" id="Phobius"/>
    </source>
</evidence>
<dbReference type="InterPro" id="IPR020846">
    <property type="entry name" value="MFS_dom"/>
</dbReference>
<protein>
    <submittedName>
        <fullName evidence="8">MFS transporter</fullName>
    </submittedName>
</protein>
<dbReference type="Pfam" id="PF07690">
    <property type="entry name" value="MFS_1"/>
    <property type="match status" value="1"/>
</dbReference>
<keyword evidence="9" id="KW-1185">Reference proteome</keyword>
<feature type="transmembrane region" description="Helical" evidence="6">
    <location>
        <begin position="398"/>
        <end position="420"/>
    </location>
</feature>
<feature type="transmembrane region" description="Helical" evidence="6">
    <location>
        <begin position="176"/>
        <end position="195"/>
    </location>
</feature>
<evidence type="ECO:0000256" key="3">
    <source>
        <dbReference type="ARBA" id="ARBA00022692"/>
    </source>
</evidence>
<comment type="subcellular location">
    <subcellularLocation>
        <location evidence="1">Cell membrane</location>
        <topology evidence="1">Multi-pass membrane protein</topology>
    </subcellularLocation>
</comment>
<dbReference type="GO" id="GO:0005886">
    <property type="term" value="C:plasma membrane"/>
    <property type="evidence" value="ECO:0007669"/>
    <property type="project" value="UniProtKB-SubCell"/>
</dbReference>
<dbReference type="InterPro" id="IPR036259">
    <property type="entry name" value="MFS_trans_sf"/>
</dbReference>
<dbReference type="CDD" id="cd17321">
    <property type="entry name" value="MFS_MMR_MDR_like"/>
    <property type="match status" value="1"/>
</dbReference>
<dbReference type="SUPFAM" id="SSF103473">
    <property type="entry name" value="MFS general substrate transporter"/>
    <property type="match status" value="1"/>
</dbReference>
<name>A0A4Q5J0D3_9ACTN</name>
<evidence type="ECO:0000256" key="5">
    <source>
        <dbReference type="ARBA" id="ARBA00023136"/>
    </source>
</evidence>
<organism evidence="8 9">
    <name type="scientific">Nocardioides iriomotensis</name>
    <dbReference type="NCBI Taxonomy" id="715784"/>
    <lineage>
        <taxon>Bacteria</taxon>
        <taxon>Bacillati</taxon>
        <taxon>Actinomycetota</taxon>
        <taxon>Actinomycetes</taxon>
        <taxon>Propionibacteriales</taxon>
        <taxon>Nocardioidaceae</taxon>
        <taxon>Nocardioides</taxon>
    </lineage>
</organism>
<dbReference type="Proteomes" id="UP000291189">
    <property type="component" value="Unassembled WGS sequence"/>
</dbReference>
<feature type="transmembrane region" description="Helical" evidence="6">
    <location>
        <begin position="143"/>
        <end position="164"/>
    </location>
</feature>
<feature type="transmembrane region" description="Helical" evidence="6">
    <location>
        <begin position="326"/>
        <end position="343"/>
    </location>
</feature>
<dbReference type="PANTHER" id="PTHR42718:SF9">
    <property type="entry name" value="MAJOR FACILITATOR SUPERFAMILY MULTIDRUG TRANSPORTER MFSC"/>
    <property type="match status" value="1"/>
</dbReference>
<comment type="caution">
    <text evidence="8">The sequence shown here is derived from an EMBL/GenBank/DDBJ whole genome shotgun (WGS) entry which is preliminary data.</text>
</comment>
<evidence type="ECO:0000259" key="7">
    <source>
        <dbReference type="PROSITE" id="PS50850"/>
    </source>
</evidence>
<dbReference type="PRINTS" id="PR01036">
    <property type="entry name" value="TCRTETB"/>
</dbReference>
<dbReference type="AlphaFoldDB" id="A0A4Q5J0D3"/>
<evidence type="ECO:0000313" key="9">
    <source>
        <dbReference type="Proteomes" id="UP000291189"/>
    </source>
</evidence>
<evidence type="ECO:0000313" key="8">
    <source>
        <dbReference type="EMBL" id="RYU10869.1"/>
    </source>
</evidence>
<dbReference type="InterPro" id="IPR011701">
    <property type="entry name" value="MFS"/>
</dbReference>
<reference evidence="8 9" key="1">
    <citation type="submission" date="2019-01" db="EMBL/GenBank/DDBJ databases">
        <title>Nocardioides guangzhouensis sp. nov., an actinobacterium isolated from soil.</title>
        <authorList>
            <person name="Fu Y."/>
            <person name="Cai Y."/>
            <person name="Lin Z."/>
            <person name="Chen P."/>
        </authorList>
    </citation>
    <scope>NUCLEOTIDE SEQUENCE [LARGE SCALE GENOMIC DNA]</scope>
    <source>
        <strain evidence="8 9">NBRC 105384</strain>
    </source>
</reference>
<dbReference type="PANTHER" id="PTHR42718">
    <property type="entry name" value="MAJOR FACILITATOR SUPERFAMILY MULTIDRUG TRANSPORTER MFSC"/>
    <property type="match status" value="1"/>
</dbReference>
<dbReference type="PROSITE" id="PS50850">
    <property type="entry name" value="MFS"/>
    <property type="match status" value="1"/>
</dbReference>
<feature type="transmembrane region" description="Helical" evidence="6">
    <location>
        <begin position="355"/>
        <end position="377"/>
    </location>
</feature>
<keyword evidence="4 6" id="KW-1133">Transmembrane helix</keyword>
<feature type="domain" description="Major facilitator superfamily (MFS) profile" evidence="7">
    <location>
        <begin position="1"/>
        <end position="508"/>
    </location>
</feature>
<dbReference type="Gene3D" id="1.20.1250.20">
    <property type="entry name" value="MFS general substrate transporter like domains"/>
    <property type="match status" value="1"/>
</dbReference>
<evidence type="ECO:0000256" key="2">
    <source>
        <dbReference type="ARBA" id="ARBA00022448"/>
    </source>
</evidence>
<dbReference type="EMBL" id="SDPU01000028">
    <property type="protein sequence ID" value="RYU10869.1"/>
    <property type="molecule type" value="Genomic_DNA"/>
</dbReference>
<dbReference type="Gene3D" id="1.20.1720.10">
    <property type="entry name" value="Multidrug resistance protein D"/>
    <property type="match status" value="1"/>
</dbReference>
<proteinExistence type="predicted"/>
<sequence>MVLDQSAMNVSISALVADFDTTVTTIQAVITFYCLVMAMFMLTGGKVGDIIGRRKAFVVGLIIYACGSAVTALAPTVAVLTLGWSVLEGVGAALVLPAMVALIAGNFEGASRKVAYAVIGGVAGAGIAVGPILGGWATTEYSWRIIFAGEVLLVGLILVMTPKVADAGRDGPAPRLDIVGTFLSAAGLGLVVLGVLQSSTWGWVKPTEDSPVTPFGFSLTVFVIGSGAALLWAFTAWQGHRVSSDHDPLVHLALLTIAPLRSGLIGLFSQNLILMGVFFTIPLYLQLVIGLDALETGLAMLPVSITMFLASAAGSRLSGRYSIRSIVRTGLATTTIATVMLLATIDPELDSSSFAWSMAVLGVGMGLIASQLGNVVQSSVDASGRGEAGGLQFTGQQLGSSLGVALIGAIVLSGLTTAFVSNISSDQRISDTVAEQVGVAVGSGVDFVSADQVATAAREAGLDEPTTEALVDDYEAAQLQSLKAGLLAAAFLALLSAAFTKDLPHEALESRNKQRANDATVDSPT</sequence>
<feature type="transmembrane region" description="Helical" evidence="6">
    <location>
        <begin position="297"/>
        <end position="314"/>
    </location>
</feature>
<keyword evidence="3 6" id="KW-0812">Transmembrane</keyword>
<keyword evidence="2" id="KW-0813">Transport</keyword>
<feature type="transmembrane region" description="Helical" evidence="6">
    <location>
        <begin position="90"/>
        <end position="107"/>
    </location>
</feature>
<feature type="transmembrane region" description="Helical" evidence="6">
    <location>
        <begin position="264"/>
        <end position="285"/>
    </location>
</feature>
<dbReference type="GO" id="GO:0022857">
    <property type="term" value="F:transmembrane transporter activity"/>
    <property type="evidence" value="ECO:0007669"/>
    <property type="project" value="InterPro"/>
</dbReference>